<evidence type="ECO:0000256" key="7">
    <source>
        <dbReference type="ARBA" id="ARBA00025795"/>
    </source>
</evidence>
<evidence type="ECO:0000259" key="9">
    <source>
        <dbReference type="PROSITE" id="PS51405"/>
    </source>
</evidence>
<evidence type="ECO:0000256" key="6">
    <source>
        <dbReference type="ARBA" id="ARBA00023004"/>
    </source>
</evidence>
<dbReference type="Proteomes" id="UP001465976">
    <property type="component" value="Unassembled WGS sequence"/>
</dbReference>
<evidence type="ECO:0000313" key="11">
    <source>
        <dbReference type="Proteomes" id="UP001465976"/>
    </source>
</evidence>
<organism evidence="10 11">
    <name type="scientific">Marasmius crinis-equi</name>
    <dbReference type="NCBI Taxonomy" id="585013"/>
    <lineage>
        <taxon>Eukaryota</taxon>
        <taxon>Fungi</taxon>
        <taxon>Dikarya</taxon>
        <taxon>Basidiomycota</taxon>
        <taxon>Agaricomycotina</taxon>
        <taxon>Agaricomycetes</taxon>
        <taxon>Agaricomycetidae</taxon>
        <taxon>Agaricales</taxon>
        <taxon>Marasmiineae</taxon>
        <taxon>Marasmiaceae</taxon>
        <taxon>Marasmius</taxon>
    </lineage>
</organism>
<keyword evidence="3" id="KW-0349">Heme</keyword>
<evidence type="ECO:0000256" key="2">
    <source>
        <dbReference type="ARBA" id="ARBA00022559"/>
    </source>
</evidence>
<proteinExistence type="inferred from homology"/>
<keyword evidence="11" id="KW-1185">Reference proteome</keyword>
<dbReference type="EMBL" id="JBAHYK010000448">
    <property type="protein sequence ID" value="KAL0573900.1"/>
    <property type="molecule type" value="Genomic_DNA"/>
</dbReference>
<dbReference type="SUPFAM" id="SSF53474">
    <property type="entry name" value="alpha/beta-Hydrolases"/>
    <property type="match status" value="1"/>
</dbReference>
<keyword evidence="4" id="KW-0479">Metal-binding</keyword>
<evidence type="ECO:0000313" key="10">
    <source>
        <dbReference type="EMBL" id="KAL0573900.1"/>
    </source>
</evidence>
<dbReference type="Pfam" id="PF02230">
    <property type="entry name" value="Abhydrolase_2"/>
    <property type="match status" value="1"/>
</dbReference>
<evidence type="ECO:0000256" key="3">
    <source>
        <dbReference type="ARBA" id="ARBA00022617"/>
    </source>
</evidence>
<evidence type="ECO:0000256" key="8">
    <source>
        <dbReference type="SAM" id="MobiDB-lite"/>
    </source>
</evidence>
<sequence>MAESEVHLRESESSSLPRCKPAPKESQIPTKFNYCPSDDGTDENLLILLHGLGDTHIPFSKLGRSLKLPQTAILALRAPEKIPFLHEEAYQWYTSFDQLGDLIDRPNPTPALDLLSKLFAHLTDHCGWSSDKIHLFGFAQGGSVALEFAIKHFRQNSNANGTSGRLGSVVSISGPLLSYPTLSSPCPTPVLAVYRPPPAEPHFTSGDLTALKKAFGSIREGKMPPRGAGMPSSREEWEPIMRFWSERLSRRQVDGLYEVMSGITPLTSYEVLICIRLQIYRSGTKEKGLEAVFTCAIMGLKAGREMETAWIINGGGLSLSPAEKVMHKRPFSRTKRVSDLDNKANTKRSARAFRSKIAGLGGIFLFMDPSGVFKAFRSSKLHPDIMYFQLSLQILVLGVAALAVADSQVDFSAYPYKAPGSNDSRSPCPGLNILANHGFLPRDGRNITVPMIVDASLKAFNLQPDLMTMAAKQGLLSSPHASTLSLEDLKLHNTVVEMDASLSREDFHLGDNLHFNETIFTTLADSNPGHDFYNTTSAGQVQHARLADSLQRNPNVTNALWRAVARTGASAFYLSVMGNPITGVAPKRFVQIFFREERLPIAEGWKRSSIPINSTTFAPIVGQIFAASNWQPTGDGSRDEIVFAM</sequence>
<dbReference type="InterPro" id="IPR036851">
    <property type="entry name" value="Chloroperoxidase-like_sf"/>
</dbReference>
<evidence type="ECO:0000256" key="1">
    <source>
        <dbReference type="ARBA" id="ARBA00001970"/>
    </source>
</evidence>
<accession>A0ABR3FFQ8</accession>
<dbReference type="PROSITE" id="PS51405">
    <property type="entry name" value="HEME_HALOPEROXIDASE"/>
    <property type="match status" value="1"/>
</dbReference>
<evidence type="ECO:0000256" key="4">
    <source>
        <dbReference type="ARBA" id="ARBA00022723"/>
    </source>
</evidence>
<keyword evidence="5" id="KW-0560">Oxidoreductase</keyword>
<feature type="compositionally biased region" description="Basic and acidic residues" evidence="8">
    <location>
        <begin position="1"/>
        <end position="12"/>
    </location>
</feature>
<comment type="similarity">
    <text evidence="7">Belongs to the chloroperoxidase family.</text>
</comment>
<comment type="cofactor">
    <cofactor evidence="1">
        <name>heme b</name>
        <dbReference type="ChEBI" id="CHEBI:60344"/>
    </cofactor>
</comment>
<dbReference type="InterPro" id="IPR029058">
    <property type="entry name" value="AB_hydrolase_fold"/>
</dbReference>
<dbReference type="PANTHER" id="PTHR33577">
    <property type="entry name" value="STERIGMATOCYSTIN BIOSYNTHESIS PEROXIDASE STCC-RELATED"/>
    <property type="match status" value="1"/>
</dbReference>
<reference evidence="10 11" key="1">
    <citation type="submission" date="2024-02" db="EMBL/GenBank/DDBJ databases">
        <title>A draft genome for the cacao thread blight pathogen Marasmius crinis-equi.</title>
        <authorList>
            <person name="Cohen S.P."/>
            <person name="Baruah I.K."/>
            <person name="Amoako-Attah I."/>
            <person name="Bukari Y."/>
            <person name="Meinhardt L.W."/>
            <person name="Bailey B.A."/>
        </authorList>
    </citation>
    <scope>NUCLEOTIDE SEQUENCE [LARGE SCALE GENOMIC DNA]</scope>
    <source>
        <strain evidence="10 11">GH-76</strain>
    </source>
</reference>
<dbReference type="Gene3D" id="3.40.50.1820">
    <property type="entry name" value="alpha/beta hydrolase"/>
    <property type="match status" value="1"/>
</dbReference>
<keyword evidence="2" id="KW-0575">Peroxidase</keyword>
<comment type="caution">
    <text evidence="10">The sequence shown here is derived from an EMBL/GenBank/DDBJ whole genome shotgun (WGS) entry which is preliminary data.</text>
</comment>
<feature type="region of interest" description="Disordered" evidence="8">
    <location>
        <begin position="1"/>
        <end position="31"/>
    </location>
</feature>
<dbReference type="InterPro" id="IPR003140">
    <property type="entry name" value="PLipase/COase/thioEstase"/>
</dbReference>
<dbReference type="Gene3D" id="1.10.489.10">
    <property type="entry name" value="Chloroperoxidase-like"/>
    <property type="match status" value="1"/>
</dbReference>
<keyword evidence="6" id="KW-0408">Iron</keyword>
<protein>
    <recommendedName>
        <fullName evidence="9">Heme haloperoxidase family profile domain-containing protein</fullName>
    </recommendedName>
</protein>
<dbReference type="InterPro" id="IPR000028">
    <property type="entry name" value="Chloroperoxidase"/>
</dbReference>
<gene>
    <name evidence="10" type="ORF">V5O48_008048</name>
</gene>
<dbReference type="PANTHER" id="PTHR33577:SF9">
    <property type="entry name" value="PEROXIDASE STCC"/>
    <property type="match status" value="1"/>
</dbReference>
<feature type="domain" description="Heme haloperoxidase family profile" evidence="9">
    <location>
        <begin position="412"/>
        <end position="622"/>
    </location>
</feature>
<dbReference type="Pfam" id="PF01328">
    <property type="entry name" value="Peroxidase_2"/>
    <property type="match status" value="1"/>
</dbReference>
<name>A0ABR3FFQ8_9AGAR</name>
<dbReference type="SUPFAM" id="SSF47571">
    <property type="entry name" value="Cloroperoxidase"/>
    <property type="match status" value="1"/>
</dbReference>
<evidence type="ECO:0000256" key="5">
    <source>
        <dbReference type="ARBA" id="ARBA00023002"/>
    </source>
</evidence>